<gene>
    <name evidence="1" type="ORF">PGLA2088_LOCUS29664</name>
</gene>
<comment type="caution">
    <text evidence="1">The sequence shown here is derived from an EMBL/GenBank/DDBJ whole genome shotgun (WGS) entry which is preliminary data.</text>
</comment>
<evidence type="ECO:0000313" key="1">
    <source>
        <dbReference type="EMBL" id="CAE8696064.1"/>
    </source>
</evidence>
<proteinExistence type="predicted"/>
<dbReference type="AlphaFoldDB" id="A0A813K7M9"/>
<accession>A0A813K7M9</accession>
<feature type="non-terminal residue" evidence="1">
    <location>
        <position position="97"/>
    </location>
</feature>
<protein>
    <submittedName>
        <fullName evidence="1">Uncharacterized protein</fullName>
    </submittedName>
</protein>
<reference evidence="1" key="1">
    <citation type="submission" date="2021-02" db="EMBL/GenBank/DDBJ databases">
        <authorList>
            <person name="Dougan E. K."/>
            <person name="Rhodes N."/>
            <person name="Thang M."/>
            <person name="Chan C."/>
        </authorList>
    </citation>
    <scope>NUCLEOTIDE SEQUENCE</scope>
</reference>
<name>A0A813K7M9_POLGL</name>
<organism evidence="1 2">
    <name type="scientific">Polarella glacialis</name>
    <name type="common">Dinoflagellate</name>
    <dbReference type="NCBI Taxonomy" id="89957"/>
    <lineage>
        <taxon>Eukaryota</taxon>
        <taxon>Sar</taxon>
        <taxon>Alveolata</taxon>
        <taxon>Dinophyceae</taxon>
        <taxon>Suessiales</taxon>
        <taxon>Suessiaceae</taxon>
        <taxon>Polarella</taxon>
    </lineage>
</organism>
<evidence type="ECO:0000313" key="2">
    <source>
        <dbReference type="Proteomes" id="UP000626109"/>
    </source>
</evidence>
<dbReference type="EMBL" id="CAJNNW010028430">
    <property type="protein sequence ID" value="CAE8696064.1"/>
    <property type="molecule type" value="Genomic_DNA"/>
</dbReference>
<dbReference type="Proteomes" id="UP000626109">
    <property type="component" value="Unassembled WGS sequence"/>
</dbReference>
<sequence>MIHVHQELVHSVTAIMQSGAANKEFDALGKQKERLLSTVSDFVRPLVEGSVTGDDAHRLAESLLAALSKLALDESMMTAIPEAITKEPAARGPFDTS</sequence>